<evidence type="ECO:0000313" key="1">
    <source>
        <dbReference type="EMBL" id="MBN7774602.1"/>
    </source>
</evidence>
<dbReference type="EMBL" id="JAFJZZ010000012">
    <property type="protein sequence ID" value="MBN7774602.1"/>
    <property type="molecule type" value="Genomic_DNA"/>
</dbReference>
<dbReference type="Proteomes" id="UP000664545">
    <property type="component" value="Unassembled WGS sequence"/>
</dbReference>
<dbReference type="AlphaFoldDB" id="A0A939DB54"/>
<proteinExistence type="predicted"/>
<protein>
    <submittedName>
        <fullName evidence="1">Uncharacterized protein</fullName>
    </submittedName>
</protein>
<organism evidence="1 2">
    <name type="scientific">Clostridium aminobutyricum</name>
    <dbReference type="NCBI Taxonomy" id="33953"/>
    <lineage>
        <taxon>Bacteria</taxon>
        <taxon>Bacillati</taxon>
        <taxon>Bacillota</taxon>
        <taxon>Clostridia</taxon>
        <taxon>Eubacteriales</taxon>
        <taxon>Clostridiaceae</taxon>
        <taxon>Clostridium</taxon>
    </lineage>
</organism>
<evidence type="ECO:0000313" key="2">
    <source>
        <dbReference type="Proteomes" id="UP000664545"/>
    </source>
</evidence>
<sequence length="72" mass="7963">MGTFQINGLTDDVKAAESTFIVKVEFGEDGSWKGNVQWVEGGEVMVFNNAMDLIKIIDNAYEEGYSLKIEGI</sequence>
<dbReference type="RefSeq" id="WP_206583443.1">
    <property type="nucleotide sequence ID" value="NZ_JAFJZZ010000012.1"/>
</dbReference>
<name>A0A939DB54_CLOAM</name>
<reference evidence="1" key="1">
    <citation type="submission" date="2021-02" db="EMBL/GenBank/DDBJ databases">
        <title>Abyssanaerobacter marinus gen.nov., sp., nov, anaerobic bacterium isolated from the Onnuri vent field of Indian Ocean and suggestion of Mogibacteriaceae fam. nov., and proposal of reclassification of ambiguous this family's genus member.</title>
        <authorList>
            <person name="Kim Y.J."/>
            <person name="Yang J.-A."/>
        </authorList>
    </citation>
    <scope>NUCLEOTIDE SEQUENCE</scope>
    <source>
        <strain evidence="1">DSM 2634</strain>
    </source>
</reference>
<keyword evidence="2" id="KW-1185">Reference proteome</keyword>
<accession>A0A939DB54</accession>
<comment type="caution">
    <text evidence="1">The sequence shown here is derived from an EMBL/GenBank/DDBJ whole genome shotgun (WGS) entry which is preliminary data.</text>
</comment>
<gene>
    <name evidence="1" type="ORF">JYB65_14635</name>
</gene>